<proteinExistence type="predicted"/>
<gene>
    <name evidence="1" type="ORF">PAECIP111802_03594</name>
</gene>
<dbReference type="EMBL" id="CAJVCE010000009">
    <property type="protein sequence ID" value="CAG7645749.1"/>
    <property type="molecule type" value="Genomic_DNA"/>
</dbReference>
<keyword evidence="2" id="KW-1185">Reference proteome</keyword>
<accession>A0ABN7TLL0</accession>
<evidence type="ECO:0000313" key="2">
    <source>
        <dbReference type="Proteomes" id="UP000730618"/>
    </source>
</evidence>
<protein>
    <submittedName>
        <fullName evidence="1">Uncharacterized protein</fullName>
    </submittedName>
</protein>
<evidence type="ECO:0000313" key="1">
    <source>
        <dbReference type="EMBL" id="CAG7645749.1"/>
    </source>
</evidence>
<sequence length="68" mass="7675">MPKSRACLSCFGNAREDGVLREEVDVETAVKALFTIFYGAFQSAHLYGEKDVMRFYEVHLALLESGRT</sequence>
<organism evidence="1 2">
    <name type="scientific">Paenibacillus allorhizosphaerae</name>
    <dbReference type="NCBI Taxonomy" id="2849866"/>
    <lineage>
        <taxon>Bacteria</taxon>
        <taxon>Bacillati</taxon>
        <taxon>Bacillota</taxon>
        <taxon>Bacilli</taxon>
        <taxon>Bacillales</taxon>
        <taxon>Paenibacillaceae</taxon>
        <taxon>Paenibacillus</taxon>
    </lineage>
</organism>
<name>A0ABN7TLL0_9BACL</name>
<comment type="caution">
    <text evidence="1">The sequence shown here is derived from an EMBL/GenBank/DDBJ whole genome shotgun (WGS) entry which is preliminary data.</text>
</comment>
<reference evidence="1 2" key="1">
    <citation type="submission" date="2021-06" db="EMBL/GenBank/DDBJ databases">
        <authorList>
            <person name="Criscuolo A."/>
        </authorList>
    </citation>
    <scope>NUCLEOTIDE SEQUENCE [LARGE SCALE GENOMIC DNA]</scope>
    <source>
        <strain evidence="2">CIP 111802</strain>
    </source>
</reference>
<dbReference type="Proteomes" id="UP000730618">
    <property type="component" value="Unassembled WGS sequence"/>
</dbReference>